<evidence type="ECO:0000313" key="2">
    <source>
        <dbReference type="Proteomes" id="UP000252914"/>
    </source>
</evidence>
<sequence length="105" mass="11705">MTDTAPRGQTGYLRLVDEAEDWGWDDVTAVVFPGHLPERIVWAALNARARIVWNDPLRTYTPGQPQHLYARPVPCPDPADCGCRTTHPEATQTPTPNPVTLVDFL</sequence>
<organism evidence="1 2">
    <name type="scientific">Streptomyces diacarni</name>
    <dbReference type="NCBI Taxonomy" id="2800381"/>
    <lineage>
        <taxon>Bacteria</taxon>
        <taxon>Bacillati</taxon>
        <taxon>Actinomycetota</taxon>
        <taxon>Actinomycetes</taxon>
        <taxon>Kitasatosporales</taxon>
        <taxon>Streptomycetaceae</taxon>
        <taxon>Streptomyces</taxon>
    </lineage>
</organism>
<accession>A0A367ERX0</accession>
<evidence type="ECO:0000313" key="1">
    <source>
        <dbReference type="EMBL" id="RCG20781.1"/>
    </source>
</evidence>
<keyword evidence="2" id="KW-1185">Reference proteome</keyword>
<dbReference type="Proteomes" id="UP000252914">
    <property type="component" value="Unassembled WGS sequence"/>
</dbReference>
<protein>
    <submittedName>
        <fullName evidence="1">LLM class flavin-dependent oxidoreductase</fullName>
    </submittedName>
</protein>
<dbReference type="CDD" id="cd00347">
    <property type="entry name" value="Flavin_utilizing_monoxygenases"/>
    <property type="match status" value="1"/>
</dbReference>
<dbReference type="EMBL" id="QOIN01000047">
    <property type="protein sequence ID" value="RCG20781.1"/>
    <property type="molecule type" value="Genomic_DNA"/>
</dbReference>
<proteinExistence type="predicted"/>
<reference evidence="1 2" key="1">
    <citation type="submission" date="2018-06" db="EMBL/GenBank/DDBJ databases">
        <title>Streptomyces reniochalinae sp. nov. and Streptomyces diacarnus sp. nov. from marine sponges.</title>
        <authorList>
            <person name="Li L."/>
        </authorList>
    </citation>
    <scope>NUCLEOTIDE SEQUENCE [LARGE SCALE GENOMIC DNA]</scope>
    <source>
        <strain evidence="1 2">LHW51701</strain>
    </source>
</reference>
<gene>
    <name evidence="1" type="ORF">DTL70_21140</name>
</gene>
<comment type="caution">
    <text evidence="1">The sequence shown here is derived from an EMBL/GenBank/DDBJ whole genome shotgun (WGS) entry which is preliminary data.</text>
</comment>
<dbReference type="AlphaFoldDB" id="A0A367ERX0"/>
<dbReference type="RefSeq" id="WP_114023529.1">
    <property type="nucleotide sequence ID" value="NZ_QOIN01000047.1"/>
</dbReference>
<name>A0A367ERX0_9ACTN</name>